<comment type="caution">
    <text evidence="1">The sequence shown here is derived from an EMBL/GenBank/DDBJ whole genome shotgun (WGS) entry which is preliminary data.</text>
</comment>
<proteinExistence type="predicted"/>
<accession>A0ACA9YAE0</accession>
<protein>
    <submittedName>
        <fullName evidence="1">D-amino-acid oxidase</fullName>
    </submittedName>
</protein>
<evidence type="ECO:0000313" key="1">
    <source>
        <dbReference type="EMBL" id="CAH6722027.1"/>
    </source>
</evidence>
<evidence type="ECO:0000313" key="2">
    <source>
        <dbReference type="Proteomes" id="UP001152531"/>
    </source>
</evidence>
<gene>
    <name evidence="1" type="ORF">CLIB1444_08S00210</name>
</gene>
<dbReference type="Proteomes" id="UP001152531">
    <property type="component" value="Unassembled WGS sequence"/>
</dbReference>
<reference evidence="1" key="1">
    <citation type="submission" date="2022-06" db="EMBL/GenBank/DDBJ databases">
        <authorList>
            <person name="Legras J.-L."/>
            <person name="Devillers H."/>
            <person name="Grondin C."/>
        </authorList>
    </citation>
    <scope>NUCLEOTIDE SEQUENCE</scope>
    <source>
        <strain evidence="1">CLIB 1444</strain>
    </source>
</reference>
<keyword evidence="2" id="KW-1185">Reference proteome</keyword>
<organism evidence="1 2">
    <name type="scientific">[Candida] jaroonii</name>
    <dbReference type="NCBI Taxonomy" id="467808"/>
    <lineage>
        <taxon>Eukaryota</taxon>
        <taxon>Fungi</taxon>
        <taxon>Dikarya</taxon>
        <taxon>Ascomycota</taxon>
        <taxon>Saccharomycotina</taxon>
        <taxon>Pichiomycetes</taxon>
        <taxon>Debaryomycetaceae</taxon>
        <taxon>Yamadazyma</taxon>
    </lineage>
</organism>
<sequence>MTKYVILGSGVIGLYTAYLLLEQGFSSKDIRIVAKHVPGDLSHDYASPYAGATVNFVKSTDPDIKSYYKYTYQKLGEIRKKFGASSCGVDLTTNTESWIEMPKKEQLEFFKSYNNNWRELKAEEMPKGAKFGLSYQTFVINSPLFIRKLFDFVTSEGIKVDKREVKHISEIFDSNTEIVFNCSGLGASKLGGVEDSKCHPTRAQVTVIRAPHLEGVRLHWNESANYMIKRPFSGDEVILGGFYQPKNYNRDVNGYETKDILKRVTECFPILKEGQSIKDLDILREVSAFRPGREGGVRIEKESISGKTVVHNYGAEGTGFVQGLGMARHAIQLAIRSSKL</sequence>
<dbReference type="EMBL" id="CALSDN010000008">
    <property type="protein sequence ID" value="CAH6722027.1"/>
    <property type="molecule type" value="Genomic_DNA"/>
</dbReference>
<name>A0ACA9YAE0_9ASCO</name>